<keyword evidence="1" id="KW-1133">Transmembrane helix</keyword>
<name>A0A6C0L057_9ZZZZ</name>
<accession>A0A6C0L057</accession>
<sequence>MKLFYNIESIYMILDSFCSPAIVYLVFSFVHVLMAIFENEQKGAFLQAVMGLLITLLLQLLCMNGLSLLSWIIAFLPLIFYTYMTILLYSIFGTGAGGQKEKNHKK</sequence>
<reference evidence="2" key="1">
    <citation type="journal article" date="2020" name="Nature">
        <title>Giant virus diversity and host interactions through global metagenomics.</title>
        <authorList>
            <person name="Schulz F."/>
            <person name="Roux S."/>
            <person name="Paez-Espino D."/>
            <person name="Jungbluth S."/>
            <person name="Walsh D.A."/>
            <person name="Denef V.J."/>
            <person name="McMahon K.D."/>
            <person name="Konstantinidis K.T."/>
            <person name="Eloe-Fadrosh E.A."/>
            <person name="Kyrpides N.C."/>
            <person name="Woyke T."/>
        </authorList>
    </citation>
    <scope>NUCLEOTIDE SEQUENCE</scope>
    <source>
        <strain evidence="2">GVMAG-S-ERX555907-102</strain>
    </source>
</reference>
<keyword evidence="1" id="KW-0472">Membrane</keyword>
<proteinExistence type="predicted"/>
<dbReference type="AlphaFoldDB" id="A0A6C0L057"/>
<organism evidence="2">
    <name type="scientific">viral metagenome</name>
    <dbReference type="NCBI Taxonomy" id="1070528"/>
    <lineage>
        <taxon>unclassified sequences</taxon>
        <taxon>metagenomes</taxon>
        <taxon>organismal metagenomes</taxon>
    </lineage>
</organism>
<keyword evidence="1" id="KW-0812">Transmembrane</keyword>
<feature type="transmembrane region" description="Helical" evidence="1">
    <location>
        <begin position="12"/>
        <end position="37"/>
    </location>
</feature>
<feature type="transmembrane region" description="Helical" evidence="1">
    <location>
        <begin position="68"/>
        <end position="92"/>
    </location>
</feature>
<feature type="transmembrane region" description="Helical" evidence="1">
    <location>
        <begin position="43"/>
        <end position="61"/>
    </location>
</feature>
<protein>
    <submittedName>
        <fullName evidence="2">Uncharacterized protein</fullName>
    </submittedName>
</protein>
<evidence type="ECO:0000313" key="2">
    <source>
        <dbReference type="EMBL" id="QHU22297.1"/>
    </source>
</evidence>
<evidence type="ECO:0000256" key="1">
    <source>
        <dbReference type="SAM" id="Phobius"/>
    </source>
</evidence>
<dbReference type="EMBL" id="MN741005">
    <property type="protein sequence ID" value="QHU22297.1"/>
    <property type="molecule type" value="Genomic_DNA"/>
</dbReference>